<organism evidence="2 3">
    <name type="scientific">Rhodopirellula baltica (strain DSM 10527 / NCIMB 13988 / SH1)</name>
    <dbReference type="NCBI Taxonomy" id="243090"/>
    <lineage>
        <taxon>Bacteria</taxon>
        <taxon>Pseudomonadati</taxon>
        <taxon>Planctomycetota</taxon>
        <taxon>Planctomycetia</taxon>
        <taxon>Pirellulales</taxon>
        <taxon>Pirellulaceae</taxon>
        <taxon>Rhodopirellula</taxon>
    </lineage>
</organism>
<accession>Q7UJ32</accession>
<sequence>MTNSMSAHESWTQRVSDYVDDLVQITEAMDLILDETRVRTINLRPNEVDESTAKLAETISQLEAMVERRDVLLRDEDAPTSGISLSEKLLSSRRIEDARLAKRCGEAAEQIKTTHQRANALFVCQYHLTQFQSEMLDRLAGVAAPPTYGKPSAKSSQKQNRGGGELFNEAA</sequence>
<dbReference type="PATRIC" id="fig|243090.15.peg.5879"/>
<dbReference type="InParanoid" id="Q7UJ32"/>
<evidence type="ECO:0008006" key="4">
    <source>
        <dbReference type="Google" id="ProtNLM"/>
    </source>
</evidence>
<keyword evidence="3" id="KW-1185">Reference proteome</keyword>
<proteinExistence type="predicted"/>
<dbReference type="OrthoDB" id="274461at2"/>
<dbReference type="EMBL" id="BX294154">
    <property type="protein sequence ID" value="CAD77428.1"/>
    <property type="molecule type" value="Genomic_DNA"/>
</dbReference>
<dbReference type="EnsemblBacteria" id="CAD77428">
    <property type="protein sequence ID" value="CAD77428"/>
    <property type="gene ID" value="RB12168"/>
</dbReference>
<dbReference type="STRING" id="243090.RB12168"/>
<protein>
    <recommendedName>
        <fullName evidence="4">FlgN protein</fullName>
    </recommendedName>
</protein>
<reference evidence="2 3" key="1">
    <citation type="journal article" date="2003" name="Proc. Natl. Acad. Sci. U.S.A.">
        <title>Complete genome sequence of the marine planctomycete Pirellula sp. strain 1.</title>
        <authorList>
            <person name="Gloeckner F.O."/>
            <person name="Kube M."/>
            <person name="Bauer M."/>
            <person name="Teeling H."/>
            <person name="Lombardot T."/>
            <person name="Ludwig W."/>
            <person name="Gade D."/>
            <person name="Beck A."/>
            <person name="Borzym K."/>
            <person name="Heitmann K."/>
            <person name="Rabus R."/>
            <person name="Schlesner H."/>
            <person name="Amann R."/>
            <person name="Reinhardt R."/>
        </authorList>
    </citation>
    <scope>NUCLEOTIDE SEQUENCE [LARGE SCALE GENOMIC DNA]</scope>
    <source>
        <strain evidence="3">DSM 10527 / NCIMB 13988 / SH1</strain>
    </source>
</reference>
<evidence type="ECO:0000256" key="1">
    <source>
        <dbReference type="SAM" id="MobiDB-lite"/>
    </source>
</evidence>
<dbReference type="HOGENOM" id="CLU_1561672_0_0_0"/>
<gene>
    <name evidence="2" type="ordered locus">RB12168</name>
</gene>
<name>Q7UJ32_RHOBA</name>
<dbReference type="KEGG" id="rba:RB12168"/>
<dbReference type="AlphaFoldDB" id="Q7UJ32"/>
<evidence type="ECO:0000313" key="3">
    <source>
        <dbReference type="Proteomes" id="UP000001025"/>
    </source>
</evidence>
<dbReference type="Proteomes" id="UP000001025">
    <property type="component" value="Chromosome"/>
</dbReference>
<feature type="region of interest" description="Disordered" evidence="1">
    <location>
        <begin position="143"/>
        <end position="171"/>
    </location>
</feature>
<evidence type="ECO:0000313" key="2">
    <source>
        <dbReference type="EMBL" id="CAD77428.1"/>
    </source>
</evidence>